<feature type="transmembrane region" description="Helical" evidence="1">
    <location>
        <begin position="231"/>
        <end position="250"/>
    </location>
</feature>
<reference evidence="2 3" key="1">
    <citation type="submission" date="2020-10" db="EMBL/GenBank/DDBJ databases">
        <title>Connecting structure to function with the recovery of over 1000 high-quality activated sludge metagenome-assembled genomes encoding full-length rRNA genes using long-read sequencing.</title>
        <authorList>
            <person name="Singleton C.M."/>
            <person name="Petriglieri F."/>
            <person name="Kristensen J.M."/>
            <person name="Kirkegaard R.H."/>
            <person name="Michaelsen T.Y."/>
            <person name="Andersen M.H."/>
            <person name="Karst S.M."/>
            <person name="Dueholm M.S."/>
            <person name="Nielsen P.H."/>
            <person name="Albertsen M."/>
        </authorList>
    </citation>
    <scope>NUCLEOTIDE SEQUENCE [LARGE SCALE GENOMIC DNA]</scope>
    <source>
        <strain evidence="2">AalE_18-Q3-R2-46_BAT3C.188</strain>
    </source>
</reference>
<feature type="transmembrane region" description="Helical" evidence="1">
    <location>
        <begin position="314"/>
        <end position="332"/>
    </location>
</feature>
<dbReference type="EMBL" id="JADIXZ010000001">
    <property type="protein sequence ID" value="MBK6299607.1"/>
    <property type="molecule type" value="Genomic_DNA"/>
</dbReference>
<feature type="transmembrane region" description="Helical" evidence="1">
    <location>
        <begin position="12"/>
        <end position="33"/>
    </location>
</feature>
<protein>
    <recommendedName>
        <fullName evidence="4">Integral membrane protein</fullName>
    </recommendedName>
</protein>
<proteinExistence type="predicted"/>
<keyword evidence="1" id="KW-0472">Membrane</keyword>
<feature type="transmembrane region" description="Helical" evidence="1">
    <location>
        <begin position="366"/>
        <end position="389"/>
    </location>
</feature>
<sequence>MLDRVFRGNAVVQVVVLYAITRLLTTVMLALVAPSQLPADMTDHQAVDYVGFTRLWDGQWYERVATGGYPNTVPRDPAGIAMQNTWAFYPLFPFLARAVMEVTGLSFAAAASTLALVIGFGAAVAMAALLRPRIGRAGALLVVGLYAVFPSSPALQVAYTESLAMLLLCGYLLALSRERWLVAAGLALLIGVTRPIALPLGVVTLVAVWLRWRRRAAEPMSPGETGAALTSLVGCGVAGLLWPGIAWVATGQASAYFDTMGAWSMTGHVQILEPWFTIPRYYLGDWGPRLFAVTLVLLLVGMAGPWARRLGPELRVWPVIYAAYVIAVQTPGTSTARYLLPMFPYLAVLLGLASERGRARGIPTTVRALVLGAAFLWLQWKWVSVVWLFTPPIDFAP</sequence>
<accession>A0A934X2M9</accession>
<feature type="transmembrane region" description="Helical" evidence="1">
    <location>
        <begin position="180"/>
        <end position="210"/>
    </location>
</feature>
<evidence type="ECO:0000256" key="1">
    <source>
        <dbReference type="SAM" id="Phobius"/>
    </source>
</evidence>
<feature type="transmembrane region" description="Helical" evidence="1">
    <location>
        <begin position="107"/>
        <end position="130"/>
    </location>
</feature>
<dbReference type="Proteomes" id="UP000718281">
    <property type="component" value="Unassembled WGS sequence"/>
</dbReference>
<feature type="transmembrane region" description="Helical" evidence="1">
    <location>
        <begin position="290"/>
        <end position="307"/>
    </location>
</feature>
<evidence type="ECO:0000313" key="2">
    <source>
        <dbReference type="EMBL" id="MBK6299607.1"/>
    </source>
</evidence>
<keyword evidence="1" id="KW-0812">Transmembrane</keyword>
<gene>
    <name evidence="2" type="ORF">IPF40_00660</name>
</gene>
<name>A0A934X2M9_9MICO</name>
<keyword evidence="1" id="KW-1133">Transmembrane helix</keyword>
<comment type="caution">
    <text evidence="2">The sequence shown here is derived from an EMBL/GenBank/DDBJ whole genome shotgun (WGS) entry which is preliminary data.</text>
</comment>
<feature type="transmembrane region" description="Helical" evidence="1">
    <location>
        <begin position="338"/>
        <end position="354"/>
    </location>
</feature>
<evidence type="ECO:0000313" key="3">
    <source>
        <dbReference type="Proteomes" id="UP000718281"/>
    </source>
</evidence>
<organism evidence="2 3">
    <name type="scientific">Candidatus Phosphoribacter hodrii</name>
    <dbReference type="NCBI Taxonomy" id="2953743"/>
    <lineage>
        <taxon>Bacteria</taxon>
        <taxon>Bacillati</taxon>
        <taxon>Actinomycetota</taxon>
        <taxon>Actinomycetes</taxon>
        <taxon>Micrococcales</taxon>
        <taxon>Dermatophilaceae</taxon>
        <taxon>Candidatus Phosphoribacter</taxon>
    </lineage>
</organism>
<dbReference type="AlphaFoldDB" id="A0A934X2M9"/>
<feature type="transmembrane region" description="Helical" evidence="1">
    <location>
        <begin position="137"/>
        <end position="160"/>
    </location>
</feature>
<evidence type="ECO:0008006" key="4">
    <source>
        <dbReference type="Google" id="ProtNLM"/>
    </source>
</evidence>